<gene>
    <name evidence="3" type="ORF">CK820_G0040846</name>
</gene>
<dbReference type="EMBL" id="NBAG03000068">
    <property type="protein sequence ID" value="PNI92553.1"/>
    <property type="molecule type" value="Genomic_DNA"/>
</dbReference>
<dbReference type="GO" id="GO:0070476">
    <property type="term" value="P:rRNA (guanine-N7)-methylation"/>
    <property type="evidence" value="ECO:0007669"/>
    <property type="project" value="InterPro"/>
</dbReference>
<sequence length="64" mass="7747">SGDPELSCSCTLRTQSRFPLRMSRRGMVRKSRAWVLEKKERHRRQGREVRPDTQYTGRKRKPRF</sequence>
<evidence type="ECO:0000313" key="3">
    <source>
        <dbReference type="EMBL" id="PNI92553.1"/>
    </source>
</evidence>
<proteinExistence type="predicted"/>
<dbReference type="AlphaFoldDB" id="A0A2J8Q8F0"/>
<comment type="caution">
    <text evidence="3">The sequence shown here is derived from an EMBL/GenBank/DDBJ whole genome shotgun (WGS) entry which is preliminary data.</text>
</comment>
<feature type="region of interest" description="Disordered" evidence="1">
    <location>
        <begin position="37"/>
        <end position="64"/>
    </location>
</feature>
<name>A0A2J8Q8F0_PANTR</name>
<dbReference type="Pfam" id="PF12589">
    <property type="entry name" value="WBS_methylT"/>
    <property type="match status" value="1"/>
</dbReference>
<feature type="domain" description="18S rRNA (guanine(1575)-N(7))-methyltransferase Bud23 C-terminal" evidence="2">
    <location>
        <begin position="23"/>
        <end position="62"/>
    </location>
</feature>
<dbReference type="GO" id="GO:0016435">
    <property type="term" value="F:rRNA (guanine) methyltransferase activity"/>
    <property type="evidence" value="ECO:0007669"/>
    <property type="project" value="InterPro"/>
</dbReference>
<dbReference type="InterPro" id="IPR022238">
    <property type="entry name" value="Bud23_C"/>
</dbReference>
<feature type="non-terminal residue" evidence="3">
    <location>
        <position position="1"/>
    </location>
</feature>
<reference evidence="3 4" key="1">
    <citation type="submission" date="2017-12" db="EMBL/GenBank/DDBJ databases">
        <title>High-resolution comparative analysis of great ape genomes.</title>
        <authorList>
            <person name="Pollen A."/>
            <person name="Hastie A."/>
            <person name="Hormozdiari F."/>
            <person name="Dougherty M."/>
            <person name="Liu R."/>
            <person name="Chaisson M."/>
            <person name="Hoppe E."/>
            <person name="Hill C."/>
            <person name="Pang A."/>
            <person name="Hillier L."/>
            <person name="Baker C."/>
            <person name="Armstrong J."/>
            <person name="Shendure J."/>
            <person name="Paten B."/>
            <person name="Wilson R."/>
            <person name="Chao H."/>
            <person name="Schneider V."/>
            <person name="Ventura M."/>
            <person name="Kronenberg Z."/>
            <person name="Murali S."/>
            <person name="Gordon D."/>
            <person name="Cantsilieris S."/>
            <person name="Munson K."/>
            <person name="Nelson B."/>
            <person name="Raja A."/>
            <person name="Underwood J."/>
            <person name="Diekhans M."/>
            <person name="Fiddes I."/>
            <person name="Haussler D."/>
            <person name="Eichler E."/>
        </authorList>
    </citation>
    <scope>NUCLEOTIDE SEQUENCE [LARGE SCALE GENOMIC DNA]</scope>
    <source>
        <strain evidence="3">Yerkes chimp pedigree #C0471</strain>
    </source>
</reference>
<evidence type="ECO:0000259" key="2">
    <source>
        <dbReference type="Pfam" id="PF12589"/>
    </source>
</evidence>
<evidence type="ECO:0000313" key="4">
    <source>
        <dbReference type="Proteomes" id="UP000236370"/>
    </source>
</evidence>
<organism evidence="3 4">
    <name type="scientific">Pan troglodytes</name>
    <name type="common">Chimpanzee</name>
    <dbReference type="NCBI Taxonomy" id="9598"/>
    <lineage>
        <taxon>Eukaryota</taxon>
        <taxon>Metazoa</taxon>
        <taxon>Chordata</taxon>
        <taxon>Craniata</taxon>
        <taxon>Vertebrata</taxon>
        <taxon>Euteleostomi</taxon>
        <taxon>Mammalia</taxon>
        <taxon>Eutheria</taxon>
        <taxon>Euarchontoglires</taxon>
        <taxon>Primates</taxon>
        <taxon>Haplorrhini</taxon>
        <taxon>Catarrhini</taxon>
        <taxon>Hominidae</taxon>
        <taxon>Pan</taxon>
    </lineage>
</organism>
<evidence type="ECO:0000256" key="1">
    <source>
        <dbReference type="SAM" id="MobiDB-lite"/>
    </source>
</evidence>
<protein>
    <submittedName>
        <fullName evidence="3">BUD23 isoform 7</fullName>
    </submittedName>
</protein>
<accession>A0A2J8Q8F0</accession>
<dbReference type="Proteomes" id="UP000236370">
    <property type="component" value="Unassembled WGS sequence"/>
</dbReference>